<feature type="transmembrane region" description="Helical" evidence="1">
    <location>
        <begin position="96"/>
        <end position="114"/>
    </location>
</feature>
<feature type="transmembrane region" description="Helical" evidence="1">
    <location>
        <begin position="7"/>
        <end position="23"/>
    </location>
</feature>
<keyword evidence="1" id="KW-1133">Transmembrane helix</keyword>
<reference evidence="3 4" key="1">
    <citation type="submission" date="2016-05" db="EMBL/GenBank/DDBJ databases">
        <title>Genomic Taxonomy of the Vibrionaceae.</title>
        <authorList>
            <person name="Gomez-Gil B."/>
            <person name="Enciso-Ibarra J."/>
        </authorList>
    </citation>
    <scope>NUCLEOTIDE SEQUENCE [LARGE SCALE GENOMIC DNA]</scope>
    <source>
        <strain evidence="3 4">CAIM 1920</strain>
    </source>
</reference>
<comment type="caution">
    <text evidence="3">The sequence shown here is derived from an EMBL/GenBank/DDBJ whole genome shotgun (WGS) entry which is preliminary data.</text>
</comment>
<organism evidence="3 4">
    <name type="scientific">Veronia pacifica</name>
    <dbReference type="NCBI Taxonomy" id="1080227"/>
    <lineage>
        <taxon>Bacteria</taxon>
        <taxon>Pseudomonadati</taxon>
        <taxon>Pseudomonadota</taxon>
        <taxon>Gammaproteobacteria</taxon>
        <taxon>Vibrionales</taxon>
        <taxon>Vibrionaceae</taxon>
        <taxon>Veronia</taxon>
    </lineage>
</organism>
<dbReference type="STRING" id="1080227.A8L45_05485"/>
<accession>A0A1C3EPG0</accession>
<evidence type="ECO:0000313" key="4">
    <source>
        <dbReference type="Proteomes" id="UP000094936"/>
    </source>
</evidence>
<name>A0A1C3EPG0_9GAMM</name>
<evidence type="ECO:0000313" key="3">
    <source>
        <dbReference type="EMBL" id="ODA35127.1"/>
    </source>
</evidence>
<dbReference type="AlphaFoldDB" id="A0A1C3EPG0"/>
<evidence type="ECO:0000256" key="1">
    <source>
        <dbReference type="SAM" id="Phobius"/>
    </source>
</evidence>
<dbReference type="Proteomes" id="UP000094936">
    <property type="component" value="Unassembled WGS sequence"/>
</dbReference>
<proteinExistence type="predicted"/>
<sequence>MSVNKDHIGGLIFLVLSVTYGYYAQRIPMLPGDEFEPFHAQTLPIALSYLGGILGICMLVTSKGSAGNKFNIAGLDFLLVAKLLANIVLFAVALEWIGFTLATILFLVAGYWLLGERNIKTLLIASVPFAVGIWFMLAKLLDIYLAPGRLFSGLGLSYVGWNYNRPVYCHYAF</sequence>
<feature type="transmembrane region" description="Helical" evidence="1">
    <location>
        <begin position="72"/>
        <end position="90"/>
    </location>
</feature>
<protein>
    <recommendedName>
        <fullName evidence="2">DUF1468 domain-containing protein</fullName>
    </recommendedName>
</protein>
<feature type="transmembrane region" description="Helical" evidence="1">
    <location>
        <begin position="43"/>
        <end position="60"/>
    </location>
</feature>
<gene>
    <name evidence="3" type="ORF">A8L45_05485</name>
</gene>
<dbReference type="Pfam" id="PF07331">
    <property type="entry name" value="TctB"/>
    <property type="match status" value="1"/>
</dbReference>
<keyword evidence="1" id="KW-0472">Membrane</keyword>
<keyword evidence="1" id="KW-0812">Transmembrane</keyword>
<dbReference type="RefSeq" id="WP_068900039.1">
    <property type="nucleotide sequence ID" value="NZ_LYBM01000006.1"/>
</dbReference>
<dbReference type="EMBL" id="LYBM01000006">
    <property type="protein sequence ID" value="ODA35127.1"/>
    <property type="molecule type" value="Genomic_DNA"/>
</dbReference>
<feature type="transmembrane region" description="Helical" evidence="1">
    <location>
        <begin position="121"/>
        <end position="141"/>
    </location>
</feature>
<feature type="domain" description="DUF1468" evidence="2">
    <location>
        <begin position="8"/>
        <end position="145"/>
    </location>
</feature>
<dbReference type="InterPro" id="IPR009936">
    <property type="entry name" value="DUF1468"/>
</dbReference>
<dbReference type="OrthoDB" id="6214403at2"/>
<keyword evidence="4" id="KW-1185">Reference proteome</keyword>
<evidence type="ECO:0000259" key="2">
    <source>
        <dbReference type="Pfam" id="PF07331"/>
    </source>
</evidence>